<evidence type="ECO:0000259" key="2">
    <source>
        <dbReference type="PROSITE" id="PS50004"/>
    </source>
</evidence>
<evidence type="ECO:0000259" key="3">
    <source>
        <dbReference type="PROSITE" id="PS51258"/>
    </source>
</evidence>
<dbReference type="PROSITE" id="PS50004">
    <property type="entry name" value="C2"/>
    <property type="match status" value="1"/>
</dbReference>
<sequence>SINQDELYEVLLKVSIINYRTEPRFRNFTPRKSGVVPSSSSSSSASSTSASASASASSSSTITKSNSRDRSSRRFHNFRHSFEHVKLPSDTISNLKEKLNLIALKKDSRYAIDDLTRRCLLRYYNELLDPANSKEINHIKQPEQIVVRFVACATKEINKMGTTGSDEISVILYKQTDLFISILIDIIKNEKNSEALIKKLNEFKSSMKPTAAIAKYDSLQKSLTQQTKISDINIIKPTFKLSEMSLAQHVGKILQIDPIKLQQDIDRLKDNITEKSIYDDLRKILKNLQDHNNEVVYQLDDFNVIKDYLNWKSGEERSIKALIDRFTPISTTNKIEITNPKNNYIIIPKEKREFFVELVQKCLEYDEMNNNSVNNVTLETPTTSSLFSKTSMDLIEYCSKLWRIDHFTKATLIFTAAHRSVLKLNPQEAEVIDFVKTADIFNLAKRIVVDQGKLTWNTLSWPMIDRVEWVCNLTITYNQIMNGIRESITRIYSKNKPKFGPFLELLGSNVECDPLFYEIDKSGIPKKWEKKLSRALVRTAESRYVDLLKSIPTDNSLGLIHIVEVANSVIEDARMLTKRYPNPLLGFLYIPHTCAGFTTATFAADAKNMLLHIKSYSEDSISYGDSIEVYKTLVEIRSIFEQVSSPSKKFKFDLEEFFFPFVDEWCDDSGKKILKMIDQALLEDNFESVDVGNGKMYSSSVVDIFTMINQLFKVLKDLNWVDDYQLAKFYTKLLKYVSDGIVTYSVRITDEVMNELDQSEAQQISINESNNSTLLNGTTEWFKSAVSGGSKLTPPEAYDFKPRTCVALNNLQAFLNNLNSLEQQLDPERLSSIIGSRERSASRKFTSHLFSIRVIKAEDLKNFNSSRLSDPYVILVDAQAKRRIAKTRVITNDLNPEWDEEFELIIPSGSSAIIGATVWDASTKIGSHNICGRTVINLQPNRFNNDGIPQDLELDLDTQGKLFVQVFMESERVDAIFCMGRAHRSLVRAQERIVKVIVAKFSTFINFAFSRETLKSICGSNGLTKVSQQTACNAIVPLFDYLNSNFQTLASHLTDDLLLKIMLQAWKVVLLSADSLLLPKLSSAKSSLKMHLTKSQRRLSNSWQNAVTTAMANVTGGNTITGFGRALTHQEVDCVFEWLRSLCYDFFHNNGEGPPIEDLKNEHYQQLLLVPVLYDRDAVHLKHEVEKLSLATLKLIRQKNNLEIFGNNNSDGQELTRTGTLARSKTIMAQGSAKARAQAAREARDARSDPIAAQAAAEDLVLRLLLIKHEERFVVGRLEQRERLARSIAAESFARAAAQG</sequence>
<feature type="compositionally biased region" description="Low complexity" evidence="1">
    <location>
        <begin position="38"/>
        <end position="61"/>
    </location>
</feature>
<dbReference type="PANTHER" id="PTHR47263">
    <property type="entry name" value="ADENYLATE CYCLASE ACTIVATION PROTEIN GIT1"/>
    <property type="match status" value="1"/>
</dbReference>
<feature type="region of interest" description="Disordered" evidence="1">
    <location>
        <begin position="28"/>
        <end position="73"/>
    </location>
</feature>
<dbReference type="CDD" id="cd04043">
    <property type="entry name" value="C2_Munc13_fungal"/>
    <property type="match status" value="1"/>
</dbReference>
<gene>
    <name evidence="5" type="ORF">PACTADRAFT_25154</name>
</gene>
<dbReference type="InterPro" id="IPR000008">
    <property type="entry name" value="C2_dom"/>
</dbReference>
<organism evidence="5 6">
    <name type="scientific">Pachysolen tannophilus NRRL Y-2460</name>
    <dbReference type="NCBI Taxonomy" id="669874"/>
    <lineage>
        <taxon>Eukaryota</taxon>
        <taxon>Fungi</taxon>
        <taxon>Dikarya</taxon>
        <taxon>Ascomycota</taxon>
        <taxon>Saccharomycotina</taxon>
        <taxon>Pichiomycetes</taxon>
        <taxon>Pachysolenaceae</taxon>
        <taxon>Pachysolen</taxon>
    </lineage>
</organism>
<dbReference type="PROSITE" id="PS51258">
    <property type="entry name" value="MHD1"/>
    <property type="match status" value="1"/>
</dbReference>
<proteinExistence type="predicted"/>
<dbReference type="InterPro" id="IPR014770">
    <property type="entry name" value="Munc13_1"/>
</dbReference>
<dbReference type="InterPro" id="IPR014772">
    <property type="entry name" value="Munc13_dom-2"/>
</dbReference>
<feature type="non-terminal residue" evidence="5">
    <location>
        <position position="1"/>
    </location>
</feature>
<dbReference type="SMART" id="SM00239">
    <property type="entry name" value="C2"/>
    <property type="match status" value="1"/>
</dbReference>
<dbReference type="SUPFAM" id="SSF49562">
    <property type="entry name" value="C2 domain (Calcium/lipid-binding domain, CaLB)"/>
    <property type="match status" value="1"/>
</dbReference>
<dbReference type="Gene3D" id="2.60.40.150">
    <property type="entry name" value="C2 domain"/>
    <property type="match status" value="1"/>
</dbReference>
<dbReference type="Pfam" id="PF06292">
    <property type="entry name" value="MUN"/>
    <property type="match status" value="1"/>
</dbReference>
<feature type="domain" description="MHD2" evidence="4">
    <location>
        <begin position="1032"/>
        <end position="1185"/>
    </location>
</feature>
<dbReference type="InterPro" id="IPR052811">
    <property type="entry name" value="Glucose_resp_signaling"/>
</dbReference>
<evidence type="ECO:0000259" key="4">
    <source>
        <dbReference type="PROSITE" id="PS51259"/>
    </source>
</evidence>
<dbReference type="STRING" id="669874.A0A1E4TQX8"/>
<protein>
    <recommendedName>
        <fullName evidence="7">C2 domain-containing protein</fullName>
    </recommendedName>
</protein>
<accession>A0A1E4TQX8</accession>
<evidence type="ECO:0000313" key="5">
    <source>
        <dbReference type="EMBL" id="ODV94181.1"/>
    </source>
</evidence>
<evidence type="ECO:0000313" key="6">
    <source>
        <dbReference type="Proteomes" id="UP000094236"/>
    </source>
</evidence>
<evidence type="ECO:0000256" key="1">
    <source>
        <dbReference type="SAM" id="MobiDB-lite"/>
    </source>
</evidence>
<feature type="domain" description="MHD1" evidence="3">
    <location>
        <begin position="627"/>
        <end position="748"/>
    </location>
</feature>
<dbReference type="Pfam" id="PF00168">
    <property type="entry name" value="C2"/>
    <property type="match status" value="1"/>
</dbReference>
<dbReference type="PROSITE" id="PS51259">
    <property type="entry name" value="MHD2"/>
    <property type="match status" value="1"/>
</dbReference>
<name>A0A1E4TQX8_PACTA</name>
<dbReference type="InterPro" id="IPR010439">
    <property type="entry name" value="MUN_dom"/>
</dbReference>
<dbReference type="OrthoDB" id="2015333at2759"/>
<feature type="domain" description="C2" evidence="2">
    <location>
        <begin position="829"/>
        <end position="952"/>
    </location>
</feature>
<reference evidence="6" key="1">
    <citation type="submission" date="2016-05" db="EMBL/GenBank/DDBJ databases">
        <title>Comparative genomics of biotechnologically important yeasts.</title>
        <authorList>
            <consortium name="DOE Joint Genome Institute"/>
            <person name="Riley R."/>
            <person name="Haridas S."/>
            <person name="Wolfe K.H."/>
            <person name="Lopes M.R."/>
            <person name="Hittinger C.T."/>
            <person name="Goker M."/>
            <person name="Salamov A."/>
            <person name="Wisecaver J."/>
            <person name="Long T.M."/>
            <person name="Aerts A.L."/>
            <person name="Barry K."/>
            <person name="Choi C."/>
            <person name="Clum A."/>
            <person name="Coughlan A.Y."/>
            <person name="Deshpande S."/>
            <person name="Douglass A.P."/>
            <person name="Hanson S.J."/>
            <person name="Klenk H.-P."/>
            <person name="Labutti K."/>
            <person name="Lapidus A."/>
            <person name="Lindquist E."/>
            <person name="Lipzen A."/>
            <person name="Meier-Kolthoff J.P."/>
            <person name="Ohm R.A."/>
            <person name="Otillar R.P."/>
            <person name="Pangilinan J."/>
            <person name="Peng Y."/>
            <person name="Rokas A."/>
            <person name="Rosa C.A."/>
            <person name="Scheuner C."/>
            <person name="Sibirny A.A."/>
            <person name="Slot J.C."/>
            <person name="Stielow J.B."/>
            <person name="Sun H."/>
            <person name="Kurtzman C.P."/>
            <person name="Blackwell M."/>
            <person name="Grigoriev I.V."/>
            <person name="Jeffries T.W."/>
        </authorList>
    </citation>
    <scope>NUCLEOTIDE SEQUENCE [LARGE SCALE GENOMIC DNA]</scope>
    <source>
        <strain evidence="6">NRRL Y-2460</strain>
    </source>
</reference>
<dbReference type="InterPro" id="IPR035892">
    <property type="entry name" value="C2_domain_sf"/>
</dbReference>
<dbReference type="Proteomes" id="UP000094236">
    <property type="component" value="Unassembled WGS sequence"/>
</dbReference>
<dbReference type="PANTHER" id="PTHR47263:SF1">
    <property type="entry name" value="C2 DOMAIN PROTEIN (AFU_ORTHOLOGUE AFUA_7G02350)"/>
    <property type="match status" value="1"/>
</dbReference>
<evidence type="ECO:0008006" key="7">
    <source>
        <dbReference type="Google" id="ProtNLM"/>
    </source>
</evidence>
<keyword evidence="6" id="KW-1185">Reference proteome</keyword>
<dbReference type="Gene3D" id="1.10.357.50">
    <property type="match status" value="1"/>
</dbReference>
<dbReference type="EMBL" id="KV454016">
    <property type="protein sequence ID" value="ODV94181.1"/>
    <property type="molecule type" value="Genomic_DNA"/>
</dbReference>
<feature type="non-terminal residue" evidence="5">
    <location>
        <position position="1300"/>
    </location>
</feature>
<dbReference type="Gene3D" id="1.20.58.1100">
    <property type="match status" value="1"/>
</dbReference>